<evidence type="ECO:0000313" key="1">
    <source>
        <dbReference type="EMBL" id="KAK7150653.1"/>
    </source>
</evidence>
<dbReference type="PANTHER" id="PTHR31025">
    <property type="entry name" value="SI:CH211-196P9.1-RELATED"/>
    <property type="match status" value="1"/>
</dbReference>
<dbReference type="EMBL" id="JAYKXH010000012">
    <property type="protein sequence ID" value="KAK7150653.1"/>
    <property type="molecule type" value="Genomic_DNA"/>
</dbReference>
<name>A0AAN9DI34_9TELE</name>
<protein>
    <recommendedName>
        <fullName evidence="4">Sterile alpha motif domain containing 3</fullName>
    </recommendedName>
</protein>
<dbReference type="EMBL" id="JAYKXH010000003">
    <property type="protein sequence ID" value="KAK7173935.1"/>
    <property type="molecule type" value="Genomic_DNA"/>
</dbReference>
<evidence type="ECO:0008006" key="4">
    <source>
        <dbReference type="Google" id="ProtNLM"/>
    </source>
</evidence>
<sequence>MTQPIRLRIIVGENDARKLVLPRGLPDSIEELCQTIKTSFGLQQDIRLQYQDADFGNEYLNLSEICEIQDKASLKVIYLQSNATEDYAITQELPQEVQGPAECSIISSGETEPVTSQGSASSTRQWVWPSVFTIPHFKYDAELELEMANTYYKTNATLLKPSPKLKSHILERLAEEIIKFKAYPSDNDLNDVAEALVKTHPCLREQGSFNGCYGWKISLKYKMANLRTKLRGLGCAEVEINSLKNKATDKKSLAALNVKKPKRAEVNYCPQHPKGETDDSLEQERIAMLSEIKKRNNDHIVIEKMEKTFSYRRQEVLQAEPMVADFKSRWPALFNVKEIDREFLRISTLPLLSTFFAELDRYSPRLIEIFSRKGGQAGKKITKIMDAISKDDTIHTRRACVIKSLCTYLNEDSEKLVKAYSDSDFESQRAMEQTVMGVYVILKEGALPDDDPADIGVLIEGVEVLSDLSSIAQACALLFGLIYCLNLSYPSELKCTFEVWQKIFLNLNGQMLSSKAQFLKNKLLE</sequence>
<proteinExistence type="predicted"/>
<evidence type="ECO:0000313" key="3">
    <source>
        <dbReference type="Proteomes" id="UP001364617"/>
    </source>
</evidence>
<dbReference type="PANTHER" id="PTHR31025:SF27">
    <property type="entry name" value="SI:CH211-193K19.2-RELATED"/>
    <property type="match status" value="1"/>
</dbReference>
<gene>
    <name evidence="2" type="ORF">R3I93_003688</name>
    <name evidence="1" type="ORF">R3I93_011792</name>
</gene>
<keyword evidence="3" id="KW-1185">Reference proteome</keyword>
<comment type="caution">
    <text evidence="2">The sequence shown here is derived from an EMBL/GenBank/DDBJ whole genome shotgun (WGS) entry which is preliminary data.</text>
</comment>
<reference evidence="2 3" key="1">
    <citation type="submission" date="2024-02" db="EMBL/GenBank/DDBJ databases">
        <title>Chromosome-level genome assembly of the Eurasian Minnow (Phoxinus phoxinus).</title>
        <authorList>
            <person name="Oriowo T.O."/>
            <person name="Martin S."/>
            <person name="Stange M."/>
            <person name="Chrysostomakis Y."/>
            <person name="Brown T."/>
            <person name="Winkler S."/>
            <person name="Kukowka S."/>
            <person name="Myers E.W."/>
            <person name="Bohne A."/>
        </authorList>
    </citation>
    <scope>NUCLEOTIDE SEQUENCE [LARGE SCALE GENOMIC DNA]</scope>
    <source>
        <strain evidence="2">ZFMK-TIS-60720</strain>
        <tissue evidence="2">Whole Organism</tissue>
    </source>
</reference>
<dbReference type="AlphaFoldDB" id="A0AAN9DI34"/>
<organism evidence="2 3">
    <name type="scientific">Phoxinus phoxinus</name>
    <name type="common">Eurasian minnow</name>
    <dbReference type="NCBI Taxonomy" id="58324"/>
    <lineage>
        <taxon>Eukaryota</taxon>
        <taxon>Metazoa</taxon>
        <taxon>Chordata</taxon>
        <taxon>Craniata</taxon>
        <taxon>Vertebrata</taxon>
        <taxon>Euteleostomi</taxon>
        <taxon>Actinopterygii</taxon>
        <taxon>Neopterygii</taxon>
        <taxon>Teleostei</taxon>
        <taxon>Ostariophysi</taxon>
        <taxon>Cypriniformes</taxon>
        <taxon>Leuciscidae</taxon>
        <taxon>Phoxininae</taxon>
        <taxon>Phoxinus</taxon>
    </lineage>
</organism>
<accession>A0AAN9DI34</accession>
<dbReference type="Proteomes" id="UP001364617">
    <property type="component" value="Unassembled WGS sequence"/>
</dbReference>
<evidence type="ECO:0000313" key="2">
    <source>
        <dbReference type="EMBL" id="KAK7173935.1"/>
    </source>
</evidence>